<dbReference type="InParanoid" id="A0A7M7NPC6"/>
<protein>
    <submittedName>
        <fullName evidence="2">Uncharacterized protein</fullName>
    </submittedName>
</protein>
<evidence type="ECO:0000256" key="1">
    <source>
        <dbReference type="SAM" id="MobiDB-lite"/>
    </source>
</evidence>
<name>A0A7M7NPC6_STRPU</name>
<keyword evidence="3" id="KW-1185">Reference proteome</keyword>
<sequence length="502" mass="57031">MAEDIRDVSTISDDHQDNNATTCADEIDTVSEDIVDGLNSELVSCFVPDAFFKLFSTTSSAAVENERTDGRAVSTMDDHGLQEVAEILHQSITTLDQWFYGTPEGRELQRTFLEEFPELRDPVEVGLRNLLHVLTPVLTQLQDRSHPHFQDIERWFSTYHMLVKVAVNFLHGGVMRLMKSNADKGNMSLDVSRIINELASIRVITDIGKHLCETQEGLAKLTGFFLQIPEPMRPDERAFRNLLQNLPDILNQMKDTSNPLVQAIEQWFANSNVLIRLALDFLHGAVMGLINNEACKGLGPLDVTHIFVEVGQPILCCCKLVFLFYPCSGNWATTDTHSKNVKKALHQVKTSWGQWLFETPNGQVILKTIFMELLGPMRPVDNGYRNDLQLTGDCLIQLKNSSDPLFQSLERMLVEDQELLALFVKAFHIMLVWSINTRSQINLLCIRVLQILNEINEKNGYPVSRRLFWLQGLESSPHLRRDLLQYAKNTTSESKVGITQFF</sequence>
<dbReference type="EnsemblMetazoa" id="XM_030983608">
    <property type="protein sequence ID" value="XP_030839468"/>
    <property type="gene ID" value="LOC105438960"/>
</dbReference>
<dbReference type="GeneID" id="105438960"/>
<accession>A0A7M7NPC6</accession>
<dbReference type="Proteomes" id="UP000007110">
    <property type="component" value="Unassembled WGS sequence"/>
</dbReference>
<reference evidence="2" key="2">
    <citation type="submission" date="2021-01" db="UniProtKB">
        <authorList>
            <consortium name="EnsemblMetazoa"/>
        </authorList>
    </citation>
    <scope>IDENTIFICATION</scope>
</reference>
<dbReference type="RefSeq" id="XP_030839468.1">
    <property type="nucleotide sequence ID" value="XM_030983608.1"/>
</dbReference>
<feature type="region of interest" description="Disordered" evidence="1">
    <location>
        <begin position="1"/>
        <end position="20"/>
    </location>
</feature>
<dbReference type="KEGG" id="spu:105438960"/>
<feature type="compositionally biased region" description="Basic and acidic residues" evidence="1">
    <location>
        <begin position="1"/>
        <end position="17"/>
    </location>
</feature>
<evidence type="ECO:0000313" key="3">
    <source>
        <dbReference type="Proteomes" id="UP000007110"/>
    </source>
</evidence>
<reference evidence="3" key="1">
    <citation type="submission" date="2015-02" db="EMBL/GenBank/DDBJ databases">
        <title>Genome sequencing for Strongylocentrotus purpuratus.</title>
        <authorList>
            <person name="Murali S."/>
            <person name="Liu Y."/>
            <person name="Vee V."/>
            <person name="English A."/>
            <person name="Wang M."/>
            <person name="Skinner E."/>
            <person name="Han Y."/>
            <person name="Muzny D.M."/>
            <person name="Worley K.C."/>
            <person name="Gibbs R.A."/>
        </authorList>
    </citation>
    <scope>NUCLEOTIDE SEQUENCE</scope>
</reference>
<evidence type="ECO:0000313" key="2">
    <source>
        <dbReference type="EnsemblMetazoa" id="XP_030839468"/>
    </source>
</evidence>
<organism evidence="2 3">
    <name type="scientific">Strongylocentrotus purpuratus</name>
    <name type="common">Purple sea urchin</name>
    <dbReference type="NCBI Taxonomy" id="7668"/>
    <lineage>
        <taxon>Eukaryota</taxon>
        <taxon>Metazoa</taxon>
        <taxon>Echinodermata</taxon>
        <taxon>Eleutherozoa</taxon>
        <taxon>Echinozoa</taxon>
        <taxon>Echinoidea</taxon>
        <taxon>Euechinoidea</taxon>
        <taxon>Echinacea</taxon>
        <taxon>Camarodonta</taxon>
        <taxon>Echinidea</taxon>
        <taxon>Strongylocentrotidae</taxon>
        <taxon>Strongylocentrotus</taxon>
    </lineage>
</organism>
<dbReference type="AlphaFoldDB" id="A0A7M7NPC6"/>
<proteinExistence type="predicted"/>